<dbReference type="SMART" id="SM00267">
    <property type="entry name" value="GGDEF"/>
    <property type="match status" value="1"/>
</dbReference>
<evidence type="ECO:0000256" key="2">
    <source>
        <dbReference type="ARBA" id="ARBA00034247"/>
    </source>
</evidence>
<comment type="catalytic activity">
    <reaction evidence="2">
        <text>2 GTP = 3',3'-c-di-GMP + 2 diphosphate</text>
        <dbReference type="Rhea" id="RHEA:24898"/>
        <dbReference type="ChEBI" id="CHEBI:33019"/>
        <dbReference type="ChEBI" id="CHEBI:37565"/>
        <dbReference type="ChEBI" id="CHEBI:58805"/>
        <dbReference type="EC" id="2.7.7.65"/>
    </reaction>
</comment>
<feature type="repeat" description="TPR" evidence="3">
    <location>
        <begin position="453"/>
        <end position="486"/>
    </location>
</feature>
<evidence type="ECO:0000256" key="6">
    <source>
        <dbReference type="SAM" id="SignalP"/>
    </source>
</evidence>
<keyword evidence="6" id="KW-0732">Signal</keyword>
<keyword evidence="3" id="KW-0802">TPR repeat</keyword>
<dbReference type="PANTHER" id="PTHR45138:SF9">
    <property type="entry name" value="DIGUANYLATE CYCLASE DGCM-RELATED"/>
    <property type="match status" value="1"/>
</dbReference>
<evidence type="ECO:0000256" key="3">
    <source>
        <dbReference type="PROSITE-ProRule" id="PRU00339"/>
    </source>
</evidence>
<dbReference type="InterPro" id="IPR019734">
    <property type="entry name" value="TPR_rpt"/>
</dbReference>
<evidence type="ECO:0000259" key="7">
    <source>
        <dbReference type="PROSITE" id="PS50887"/>
    </source>
</evidence>
<dbReference type="InterPro" id="IPR043128">
    <property type="entry name" value="Rev_trsase/Diguanyl_cyclase"/>
</dbReference>
<dbReference type="InterPro" id="IPR000160">
    <property type="entry name" value="GGDEF_dom"/>
</dbReference>
<keyword evidence="4" id="KW-0175">Coiled coil</keyword>
<keyword evidence="9" id="KW-1185">Reference proteome</keyword>
<proteinExistence type="predicted"/>
<name>A0ABS7EI53_9GAMM</name>
<evidence type="ECO:0000256" key="1">
    <source>
        <dbReference type="ARBA" id="ARBA00012528"/>
    </source>
</evidence>
<dbReference type="Pfam" id="PF13424">
    <property type="entry name" value="TPR_12"/>
    <property type="match status" value="2"/>
</dbReference>
<dbReference type="SUPFAM" id="SSF55073">
    <property type="entry name" value="Nucleotide cyclase"/>
    <property type="match status" value="1"/>
</dbReference>
<dbReference type="InterPro" id="IPR011990">
    <property type="entry name" value="TPR-like_helical_dom_sf"/>
</dbReference>
<organism evidence="8 9">
    <name type="scientific">Neiella holothuriorum</name>
    <dbReference type="NCBI Taxonomy" id="2870530"/>
    <lineage>
        <taxon>Bacteria</taxon>
        <taxon>Pseudomonadati</taxon>
        <taxon>Pseudomonadota</taxon>
        <taxon>Gammaproteobacteria</taxon>
        <taxon>Alteromonadales</taxon>
        <taxon>Echinimonadaceae</taxon>
        <taxon>Neiella</taxon>
    </lineage>
</organism>
<evidence type="ECO:0000313" key="9">
    <source>
        <dbReference type="Proteomes" id="UP001166251"/>
    </source>
</evidence>
<dbReference type="InterPro" id="IPR029787">
    <property type="entry name" value="Nucleotide_cyclase"/>
</dbReference>
<keyword evidence="8" id="KW-0548">Nucleotidyltransferase</keyword>
<dbReference type="PANTHER" id="PTHR45138">
    <property type="entry name" value="REGULATORY COMPONENTS OF SENSORY TRANSDUCTION SYSTEM"/>
    <property type="match status" value="1"/>
</dbReference>
<dbReference type="Pfam" id="PF00990">
    <property type="entry name" value="GGDEF"/>
    <property type="match status" value="1"/>
</dbReference>
<sequence length="911" mass="102228">MRTNQRLNFAGKALRAFCITLSLIFACHSLAAEGSSDIRTRQSAAPKVTSLSLLKQAKASRHQDPKASAEFAQQALKLAQAANEPRVEAQAHELLAKLAKKAKEAGLAKFHFRRAAEVFEALVDPRKQIENTIDYIKLLYHDKSYQEGTVLAAELLAVAQQLGNERLLGLVYFTKGNGLFKQKDDQAAVAAYKNAVVHLNGDDSDSHALLASVHYQLAQSSEHLHDDEQAKHSFFQAASLFEKVRDADNRMKAVLGYVDLLYEEQDFAQGIAEITKALDGAEQLPDERLLALAKAAKGDGFYNLGKFQNAIDELTQAATLLTNENSKTNKRLASIYRQIGQSFKQLNETDKSLFYFRKSLDIYQTIHDPKAIARLLKNIATGENRLRNYIAALSYANRSLALQQGLHDTKGNAELLMLIGMIYRNIGHYEKSLDSLQKALQIYEQEGDISNVASTWNQIGLIYSRLEQFDNARSFYQKSIDQENHHISQETRAAAFREIAVIDYEAGAYDDAMAMLSKAEAIYRSINDPIKSALVNILFGKVYLANGRDALAKVHFEQSLALSIEVGDLVMQTRALIFLGRLTIETDTDKSIRLLKQALELASQSDAKDELRTSYSLLKEAEKVRGHLASALYYAEQEIAVSKLIHREQEEAEFVRAKAKLDSHKMEMDLSILREKVKLDALKITQKNNEIEIVRQANKISELELTKNQYANLLLAILLVICLLVAVVIYRSFVASRRRNRELDYLAARDPLTDCYNRRVLFERLNRDFEDLALIENYSIILADVDHFKTVNDTYGHSAGDGVLRAVAQTLRDCTRKNDTVARFGGEEFCILLPSATADQAMRIAEQMRERLEKQQIDHINVTCSFGVSALGTDPTTPAKLIDEADLALYRSKSEGRNQVTLWQSSFKGLG</sequence>
<feature type="domain" description="GGDEF" evidence="7">
    <location>
        <begin position="776"/>
        <end position="905"/>
    </location>
</feature>
<feature type="signal peptide" evidence="6">
    <location>
        <begin position="1"/>
        <end position="31"/>
    </location>
</feature>
<evidence type="ECO:0000256" key="4">
    <source>
        <dbReference type="SAM" id="Coils"/>
    </source>
</evidence>
<feature type="transmembrane region" description="Helical" evidence="5">
    <location>
        <begin position="710"/>
        <end position="730"/>
    </location>
</feature>
<dbReference type="PROSITE" id="PS50887">
    <property type="entry name" value="GGDEF"/>
    <property type="match status" value="1"/>
</dbReference>
<dbReference type="SMART" id="SM00028">
    <property type="entry name" value="TPR"/>
    <property type="match status" value="10"/>
</dbReference>
<protein>
    <recommendedName>
        <fullName evidence="1">diguanylate cyclase</fullName>
        <ecNumber evidence="1">2.7.7.65</ecNumber>
    </recommendedName>
</protein>
<dbReference type="Proteomes" id="UP001166251">
    <property type="component" value="Unassembled WGS sequence"/>
</dbReference>
<dbReference type="CDD" id="cd01949">
    <property type="entry name" value="GGDEF"/>
    <property type="match status" value="1"/>
</dbReference>
<dbReference type="GO" id="GO:0052621">
    <property type="term" value="F:diguanylate cyclase activity"/>
    <property type="evidence" value="ECO:0007669"/>
    <property type="project" value="UniProtKB-EC"/>
</dbReference>
<dbReference type="EC" id="2.7.7.65" evidence="1"/>
<gene>
    <name evidence="8" type="ORF">K0504_12710</name>
</gene>
<feature type="coiled-coil region" evidence="4">
    <location>
        <begin position="304"/>
        <end position="331"/>
    </location>
</feature>
<dbReference type="EMBL" id="JAHZSS010000016">
    <property type="protein sequence ID" value="MBW8191900.1"/>
    <property type="molecule type" value="Genomic_DNA"/>
</dbReference>
<dbReference type="InterPro" id="IPR050469">
    <property type="entry name" value="Diguanylate_Cyclase"/>
</dbReference>
<dbReference type="PROSITE" id="PS51257">
    <property type="entry name" value="PROKAR_LIPOPROTEIN"/>
    <property type="match status" value="1"/>
</dbReference>
<feature type="repeat" description="TPR" evidence="3">
    <location>
        <begin position="333"/>
        <end position="366"/>
    </location>
</feature>
<dbReference type="Gene3D" id="3.30.70.270">
    <property type="match status" value="1"/>
</dbReference>
<reference evidence="8" key="1">
    <citation type="submission" date="2021-07" db="EMBL/GenBank/DDBJ databases">
        <title>Neiella marina sp. nov., isolated from the intestinal content of sea cucumber Apostichopus japonicus.</title>
        <authorList>
            <person name="Bai X."/>
        </authorList>
    </citation>
    <scope>NUCLEOTIDE SEQUENCE</scope>
    <source>
        <strain evidence="8">126</strain>
    </source>
</reference>
<dbReference type="NCBIfam" id="TIGR00254">
    <property type="entry name" value="GGDEF"/>
    <property type="match status" value="1"/>
</dbReference>
<comment type="caution">
    <text evidence="8">The sequence shown here is derived from an EMBL/GenBank/DDBJ whole genome shotgun (WGS) entry which is preliminary data.</text>
</comment>
<dbReference type="Gene3D" id="1.25.40.10">
    <property type="entry name" value="Tetratricopeptide repeat domain"/>
    <property type="match status" value="3"/>
</dbReference>
<evidence type="ECO:0000313" key="8">
    <source>
        <dbReference type="EMBL" id="MBW8191900.1"/>
    </source>
</evidence>
<evidence type="ECO:0000256" key="5">
    <source>
        <dbReference type="SAM" id="Phobius"/>
    </source>
</evidence>
<accession>A0ABS7EI53</accession>
<dbReference type="Pfam" id="PF13181">
    <property type="entry name" value="TPR_8"/>
    <property type="match status" value="1"/>
</dbReference>
<keyword evidence="5" id="KW-0812">Transmembrane</keyword>
<dbReference type="RefSeq" id="WP_220104575.1">
    <property type="nucleotide sequence ID" value="NZ_JAHZSS010000016.1"/>
</dbReference>
<dbReference type="SUPFAM" id="SSF48452">
    <property type="entry name" value="TPR-like"/>
    <property type="match status" value="4"/>
</dbReference>
<keyword evidence="8" id="KW-0808">Transferase</keyword>
<dbReference type="PROSITE" id="PS50005">
    <property type="entry name" value="TPR"/>
    <property type="match status" value="3"/>
</dbReference>
<feature type="repeat" description="TPR" evidence="3">
    <location>
        <begin position="413"/>
        <end position="446"/>
    </location>
</feature>
<keyword evidence="5" id="KW-1133">Transmembrane helix</keyword>
<keyword evidence="5" id="KW-0472">Membrane</keyword>
<feature type="chain" id="PRO_5047330877" description="diguanylate cyclase" evidence="6">
    <location>
        <begin position="32"/>
        <end position="911"/>
    </location>
</feature>